<feature type="region of interest" description="Disordered" evidence="1">
    <location>
        <begin position="1"/>
        <end position="33"/>
    </location>
</feature>
<proteinExistence type="predicted"/>
<protein>
    <submittedName>
        <fullName evidence="3">Uncharacterized protein</fullName>
    </submittedName>
</protein>
<feature type="compositionally biased region" description="Basic and acidic residues" evidence="1">
    <location>
        <begin position="20"/>
        <end position="29"/>
    </location>
</feature>
<organism evidence="2 3">
    <name type="scientific">Setaria digitata</name>
    <dbReference type="NCBI Taxonomy" id="48799"/>
    <lineage>
        <taxon>Eukaryota</taxon>
        <taxon>Metazoa</taxon>
        <taxon>Ecdysozoa</taxon>
        <taxon>Nematoda</taxon>
        <taxon>Chromadorea</taxon>
        <taxon>Rhabditida</taxon>
        <taxon>Spirurina</taxon>
        <taxon>Spiruromorpha</taxon>
        <taxon>Filarioidea</taxon>
        <taxon>Setariidae</taxon>
        <taxon>Setaria</taxon>
    </lineage>
</organism>
<keyword evidence="2" id="KW-1185">Reference proteome</keyword>
<dbReference type="WBParaSite" id="sdigi.contig17.g1595.t1">
    <property type="protein sequence ID" value="sdigi.contig17.g1595.t1"/>
    <property type="gene ID" value="sdigi.contig17.g1595"/>
</dbReference>
<reference evidence="3" key="1">
    <citation type="submission" date="2022-11" db="UniProtKB">
        <authorList>
            <consortium name="WormBaseParasite"/>
        </authorList>
    </citation>
    <scope>IDENTIFICATION</scope>
</reference>
<dbReference type="Proteomes" id="UP000887581">
    <property type="component" value="Unplaced"/>
</dbReference>
<name>A0A915PLR7_9BILA</name>
<evidence type="ECO:0000313" key="2">
    <source>
        <dbReference type="Proteomes" id="UP000887581"/>
    </source>
</evidence>
<feature type="compositionally biased region" description="Basic and acidic residues" evidence="1">
    <location>
        <begin position="1"/>
        <end position="11"/>
    </location>
</feature>
<evidence type="ECO:0000256" key="1">
    <source>
        <dbReference type="SAM" id="MobiDB-lite"/>
    </source>
</evidence>
<accession>A0A915PLR7</accession>
<evidence type="ECO:0000313" key="3">
    <source>
        <dbReference type="WBParaSite" id="sdigi.contig17.g1595.t1"/>
    </source>
</evidence>
<sequence length="70" mass="7964">MEVERRKDGRAYRHWSHRPSLSDEVREEGVGDQVTDTDRWVDGRAPAMTNNLDGNYSTVSVALPPLKQLP</sequence>
<dbReference type="AlphaFoldDB" id="A0A915PLR7"/>